<feature type="compositionally biased region" description="Basic and acidic residues" evidence="1">
    <location>
        <begin position="353"/>
        <end position="366"/>
    </location>
</feature>
<evidence type="ECO:0000313" key="3">
    <source>
        <dbReference type="EMBL" id="CAF9915029.1"/>
    </source>
</evidence>
<keyword evidence="4" id="KW-1185">Reference proteome</keyword>
<keyword evidence="2" id="KW-0812">Transmembrane</keyword>
<gene>
    <name evidence="3" type="ORF">HETSPECPRED_002273</name>
</gene>
<dbReference type="OrthoDB" id="10041630at2759"/>
<keyword evidence="2" id="KW-1133">Transmembrane helix</keyword>
<feature type="transmembrane region" description="Helical" evidence="2">
    <location>
        <begin position="269"/>
        <end position="294"/>
    </location>
</feature>
<evidence type="ECO:0000313" key="4">
    <source>
        <dbReference type="Proteomes" id="UP000664521"/>
    </source>
</evidence>
<protein>
    <recommendedName>
        <fullName evidence="5">Transmembrane protein UsgS</fullName>
    </recommendedName>
</protein>
<feature type="transmembrane region" description="Helical" evidence="2">
    <location>
        <begin position="179"/>
        <end position="201"/>
    </location>
</feature>
<accession>A0A8H3F0Z6</accession>
<organism evidence="3 4">
    <name type="scientific">Heterodermia speciosa</name>
    <dbReference type="NCBI Taxonomy" id="116794"/>
    <lineage>
        <taxon>Eukaryota</taxon>
        <taxon>Fungi</taxon>
        <taxon>Dikarya</taxon>
        <taxon>Ascomycota</taxon>
        <taxon>Pezizomycotina</taxon>
        <taxon>Lecanoromycetes</taxon>
        <taxon>OSLEUM clade</taxon>
        <taxon>Lecanoromycetidae</taxon>
        <taxon>Caliciales</taxon>
        <taxon>Physciaceae</taxon>
        <taxon>Heterodermia</taxon>
    </lineage>
</organism>
<keyword evidence="2" id="KW-0472">Membrane</keyword>
<dbReference type="Proteomes" id="UP000664521">
    <property type="component" value="Unassembled WGS sequence"/>
</dbReference>
<name>A0A8H3F0Z6_9LECA</name>
<dbReference type="PANTHER" id="PTHR38421">
    <property type="entry name" value="TRANSMEMBRANE PROTEIN USGS"/>
    <property type="match status" value="1"/>
</dbReference>
<dbReference type="PANTHER" id="PTHR38421:SF1">
    <property type="entry name" value="TRANSMEMBRANE PROTEIN"/>
    <property type="match status" value="1"/>
</dbReference>
<feature type="region of interest" description="Disordered" evidence="1">
    <location>
        <begin position="344"/>
        <end position="366"/>
    </location>
</feature>
<feature type="transmembrane region" description="Helical" evidence="2">
    <location>
        <begin position="38"/>
        <end position="67"/>
    </location>
</feature>
<reference evidence="3" key="1">
    <citation type="submission" date="2021-03" db="EMBL/GenBank/DDBJ databases">
        <authorList>
            <person name="Tagirdzhanova G."/>
        </authorList>
    </citation>
    <scope>NUCLEOTIDE SEQUENCE</scope>
</reference>
<evidence type="ECO:0000256" key="1">
    <source>
        <dbReference type="SAM" id="MobiDB-lite"/>
    </source>
</evidence>
<dbReference type="AlphaFoldDB" id="A0A8H3F0Z6"/>
<feature type="transmembrane region" description="Helical" evidence="2">
    <location>
        <begin position="87"/>
        <end position="106"/>
    </location>
</feature>
<sequence length="366" mass="41195">MSNFDPNAILRGAQLTVVGAYRALQNPGLFKYDHYRQAALAVCAGILIRFLIAVPIIAVKATLWFSAFFVDFDSVTWDDKLVGGLDFLANSVLGAPFFLMSLMRYITPTLDHLFMDSLQWVDQTYIRKHKSEDPNTLRAMYYPNLRMYSTHGDTSKRRAPKDAALAFLIRYGRRAGISLAIYLLSFLPVVGRFVLPAASFYTFNNAVGTAPATIIFGSGIFLPRRYLIVFLQSYFSSRSLMRELLEPYFSRVRFTPAQKKSWFRDREGLLFGFGVGFYIFLKIPLLGVLIYGIAEASTAYLITKITDPPPAPAYSETFAASQVKWSNKHEFLRLPLANLDAHNASTEAQQESPGKKGMEELGKTFS</sequence>
<evidence type="ECO:0000256" key="2">
    <source>
        <dbReference type="SAM" id="Phobius"/>
    </source>
</evidence>
<comment type="caution">
    <text evidence="3">The sequence shown here is derived from an EMBL/GenBank/DDBJ whole genome shotgun (WGS) entry which is preliminary data.</text>
</comment>
<proteinExistence type="predicted"/>
<dbReference type="EMBL" id="CAJPDS010000015">
    <property type="protein sequence ID" value="CAF9915029.1"/>
    <property type="molecule type" value="Genomic_DNA"/>
</dbReference>
<evidence type="ECO:0008006" key="5">
    <source>
        <dbReference type="Google" id="ProtNLM"/>
    </source>
</evidence>